<evidence type="ECO:0000313" key="3">
    <source>
        <dbReference type="RefSeq" id="XP_025030029.1"/>
    </source>
</evidence>
<dbReference type="Proteomes" id="UP000695026">
    <property type="component" value="Unplaced"/>
</dbReference>
<comment type="similarity">
    <text evidence="1">Belongs to the PC-esterase family.</text>
</comment>
<dbReference type="OMA" id="REYCENA"/>
<keyword evidence="2" id="KW-1185">Reference proteome</keyword>
<protein>
    <submittedName>
        <fullName evidence="3">PC-esterase domain-containing protein 1B-like</fullName>
    </submittedName>
</protein>
<dbReference type="GeneID" id="112542165"/>
<dbReference type="OrthoDB" id="9975373at2759"/>
<accession>A0A9F5J9D7</accession>
<dbReference type="PANTHER" id="PTHR14469">
    <property type="entry name" value="SARCOMA ANTIGEN NY-SAR-23"/>
    <property type="match status" value="1"/>
</dbReference>
<dbReference type="AlphaFoldDB" id="A0A9F5J9D7"/>
<name>A0A9F5J9D7_PYTBI</name>
<sequence length="206" mass="23956">MKKLGRLFSGVHDFTSEEARQLLHNKFVVVIGDSNYRAIYKDLVYILQTDELLTLSQLKQKDGEFFENDRQVEFNGSHSRNDYRLVHQYRTRHHLVRFYFITRVYSTYTESILNDFRADLEADLVPDVVILNSCLWDLNRYHDDVPTEPPVPKAIREYCENAEKLFQALDNILPSSCLIIWVTALPIRENAHGYVIQVGGSVAFLG</sequence>
<evidence type="ECO:0000313" key="2">
    <source>
        <dbReference type="Proteomes" id="UP000695026"/>
    </source>
</evidence>
<proteinExistence type="inferred from homology"/>
<organism evidence="2 3">
    <name type="scientific">Python bivittatus</name>
    <name type="common">Burmese python</name>
    <name type="synonym">Python molurus bivittatus</name>
    <dbReference type="NCBI Taxonomy" id="176946"/>
    <lineage>
        <taxon>Eukaryota</taxon>
        <taxon>Metazoa</taxon>
        <taxon>Chordata</taxon>
        <taxon>Craniata</taxon>
        <taxon>Vertebrata</taxon>
        <taxon>Euteleostomi</taxon>
        <taxon>Lepidosauria</taxon>
        <taxon>Squamata</taxon>
        <taxon>Bifurcata</taxon>
        <taxon>Unidentata</taxon>
        <taxon>Episquamata</taxon>
        <taxon>Toxicofera</taxon>
        <taxon>Serpentes</taxon>
        <taxon>Henophidia</taxon>
        <taxon>Pythonidae</taxon>
        <taxon>Python</taxon>
    </lineage>
</organism>
<reference evidence="3" key="1">
    <citation type="submission" date="2025-08" db="UniProtKB">
        <authorList>
            <consortium name="RefSeq"/>
        </authorList>
    </citation>
    <scope>IDENTIFICATION</scope>
    <source>
        <tissue evidence="3">Liver</tissue>
    </source>
</reference>
<dbReference type="RefSeq" id="XP_025030029.1">
    <property type="nucleotide sequence ID" value="XM_025174261.1"/>
</dbReference>
<evidence type="ECO:0000256" key="1">
    <source>
        <dbReference type="ARBA" id="ARBA00037957"/>
    </source>
</evidence>
<dbReference type="KEGG" id="pbi:112542165"/>
<gene>
    <name evidence="3" type="primary">LOC112542165</name>
</gene>
<dbReference type="PANTHER" id="PTHR14469:SF0">
    <property type="entry name" value="FAMILY WITH SEQUENCE SIMILARITY 113"/>
    <property type="match status" value="1"/>
</dbReference>